<accession>A0AAN9V9P3</accession>
<dbReference type="SUPFAM" id="SSF51735">
    <property type="entry name" value="NAD(P)-binding Rossmann-fold domains"/>
    <property type="match status" value="1"/>
</dbReference>
<dbReference type="InterPro" id="IPR036291">
    <property type="entry name" value="NAD(P)-bd_dom_sf"/>
</dbReference>
<dbReference type="CDD" id="cd05332">
    <property type="entry name" value="11beta-HSD1_like_SDR_c"/>
    <property type="match status" value="1"/>
</dbReference>
<dbReference type="GO" id="GO:0016020">
    <property type="term" value="C:membrane"/>
    <property type="evidence" value="ECO:0007669"/>
    <property type="project" value="TreeGrafter"/>
</dbReference>
<reference evidence="6 7" key="1">
    <citation type="submission" date="2024-03" db="EMBL/GenBank/DDBJ databases">
        <title>The genome assembly and annotation of the cricket Gryllus longicercus Weissman &amp; Gray.</title>
        <authorList>
            <person name="Szrajer S."/>
            <person name="Gray D."/>
            <person name="Ylla G."/>
        </authorList>
    </citation>
    <scope>NUCLEOTIDE SEQUENCE [LARGE SCALE GENOMIC DNA]</scope>
    <source>
        <strain evidence="6">DAG 2021-001</strain>
        <tissue evidence="6">Whole body minus gut</tissue>
    </source>
</reference>
<dbReference type="Pfam" id="PF00106">
    <property type="entry name" value="adh_short"/>
    <property type="match status" value="1"/>
</dbReference>
<evidence type="ECO:0000313" key="6">
    <source>
        <dbReference type="EMBL" id="KAK7794188.1"/>
    </source>
</evidence>
<name>A0AAN9V9P3_9ORTH</name>
<gene>
    <name evidence="6" type="ORF">R5R35_000483</name>
</gene>
<evidence type="ECO:0000313" key="7">
    <source>
        <dbReference type="Proteomes" id="UP001378592"/>
    </source>
</evidence>
<keyword evidence="5" id="KW-0472">Membrane</keyword>
<evidence type="ECO:0000256" key="1">
    <source>
        <dbReference type="ARBA" id="ARBA00006484"/>
    </source>
</evidence>
<dbReference type="Gene3D" id="3.40.50.720">
    <property type="entry name" value="NAD(P)-binding Rossmann-like Domain"/>
    <property type="match status" value="1"/>
</dbReference>
<dbReference type="InterPro" id="IPR002347">
    <property type="entry name" value="SDR_fam"/>
</dbReference>
<dbReference type="PANTHER" id="PTHR44196:SF1">
    <property type="entry name" value="DEHYDROGENASE_REDUCTASE SDR FAMILY MEMBER 7B"/>
    <property type="match status" value="1"/>
</dbReference>
<organism evidence="6 7">
    <name type="scientific">Gryllus longicercus</name>
    <dbReference type="NCBI Taxonomy" id="2509291"/>
    <lineage>
        <taxon>Eukaryota</taxon>
        <taxon>Metazoa</taxon>
        <taxon>Ecdysozoa</taxon>
        <taxon>Arthropoda</taxon>
        <taxon>Hexapoda</taxon>
        <taxon>Insecta</taxon>
        <taxon>Pterygota</taxon>
        <taxon>Neoptera</taxon>
        <taxon>Polyneoptera</taxon>
        <taxon>Orthoptera</taxon>
        <taxon>Ensifera</taxon>
        <taxon>Gryllidea</taxon>
        <taxon>Grylloidea</taxon>
        <taxon>Gryllidae</taxon>
        <taxon>Gryllinae</taxon>
        <taxon>Gryllus</taxon>
    </lineage>
</organism>
<evidence type="ECO:0000256" key="3">
    <source>
        <dbReference type="ARBA" id="ARBA00037096"/>
    </source>
</evidence>
<dbReference type="InterPro" id="IPR020904">
    <property type="entry name" value="Sc_DH/Rdtase_CS"/>
</dbReference>
<dbReference type="Proteomes" id="UP001378592">
    <property type="component" value="Unassembled WGS sequence"/>
</dbReference>
<keyword evidence="2" id="KW-0560">Oxidoreductase</keyword>
<dbReference type="EMBL" id="JAZDUA010000343">
    <property type="protein sequence ID" value="KAK7794188.1"/>
    <property type="molecule type" value="Genomic_DNA"/>
</dbReference>
<proteinExistence type="inferred from homology"/>
<dbReference type="PROSITE" id="PS00061">
    <property type="entry name" value="ADH_SHORT"/>
    <property type="match status" value="1"/>
</dbReference>
<comment type="function">
    <text evidence="3">Putative oxidoreductase.</text>
</comment>
<evidence type="ECO:0000256" key="2">
    <source>
        <dbReference type="ARBA" id="ARBA00023002"/>
    </source>
</evidence>
<keyword evidence="5" id="KW-1133">Transmembrane helix</keyword>
<sequence>MKQLNEKLLGYGWPIIWRFMGTLCVPLTILPWLIYHIIGQRKDERIKILKDKVVLITGASSGLGEALAHAFYSAGCKIILAARREKELERVKESLMVSHATGTTHPPVVLPLDVSDINNIPQYVTKALAIHGHIDILVNNAGMSYRGTVLNTNIDVDIKLMLINYFGQVALTKALLPSMVERSCGHIVAVSSVQGLMAIPFRSAYAASKHALQAFCDTVRSEVADHDVQVTVVSPGYIRTSLSLNALTGDGKTYGMMDASTAGGYSPEYVADQVVQAVVDKKAELVLAPFAPRVAIFLRCLVPRLYFWIMQKRARSEAKKTG</sequence>
<evidence type="ECO:0000256" key="5">
    <source>
        <dbReference type="SAM" id="Phobius"/>
    </source>
</evidence>
<comment type="caution">
    <text evidence="6">The sequence shown here is derived from an EMBL/GenBank/DDBJ whole genome shotgun (WGS) entry which is preliminary data.</text>
</comment>
<dbReference type="NCBIfam" id="NF004825">
    <property type="entry name" value="PRK06181.1"/>
    <property type="match status" value="1"/>
</dbReference>
<feature type="transmembrane region" description="Helical" evidence="5">
    <location>
        <begin position="15"/>
        <end position="38"/>
    </location>
</feature>
<evidence type="ECO:0000256" key="4">
    <source>
        <dbReference type="RuleBase" id="RU000363"/>
    </source>
</evidence>
<dbReference type="PRINTS" id="PR00081">
    <property type="entry name" value="GDHRDH"/>
</dbReference>
<evidence type="ECO:0008006" key="8">
    <source>
        <dbReference type="Google" id="ProtNLM"/>
    </source>
</evidence>
<dbReference type="PANTHER" id="PTHR44196">
    <property type="entry name" value="DEHYDROGENASE/REDUCTASE SDR FAMILY MEMBER 7B"/>
    <property type="match status" value="1"/>
</dbReference>
<comment type="similarity">
    <text evidence="1 4">Belongs to the short-chain dehydrogenases/reductases (SDR) family.</text>
</comment>
<keyword evidence="5" id="KW-0812">Transmembrane</keyword>
<dbReference type="AlphaFoldDB" id="A0AAN9V9P3"/>
<protein>
    <recommendedName>
        <fullName evidence="8">Dehydrogenase/reductase SDR family protein 7-like</fullName>
    </recommendedName>
</protein>
<keyword evidence="7" id="KW-1185">Reference proteome</keyword>
<dbReference type="GO" id="GO:0016491">
    <property type="term" value="F:oxidoreductase activity"/>
    <property type="evidence" value="ECO:0007669"/>
    <property type="project" value="UniProtKB-KW"/>
</dbReference>
<dbReference type="PRINTS" id="PR00080">
    <property type="entry name" value="SDRFAMILY"/>
</dbReference>